<evidence type="ECO:0000313" key="2">
    <source>
        <dbReference type="Proteomes" id="UP000807353"/>
    </source>
</evidence>
<reference evidence="1" key="1">
    <citation type="submission" date="2020-11" db="EMBL/GenBank/DDBJ databases">
        <authorList>
            <consortium name="DOE Joint Genome Institute"/>
            <person name="Ahrendt S."/>
            <person name="Riley R."/>
            <person name="Andreopoulos W."/>
            <person name="Labutti K."/>
            <person name="Pangilinan J."/>
            <person name="Ruiz-Duenas F.J."/>
            <person name="Barrasa J.M."/>
            <person name="Sanchez-Garcia M."/>
            <person name="Camarero S."/>
            <person name="Miyauchi S."/>
            <person name="Serrano A."/>
            <person name="Linde D."/>
            <person name="Babiker R."/>
            <person name="Drula E."/>
            <person name="Ayuso-Fernandez I."/>
            <person name="Pacheco R."/>
            <person name="Padilla G."/>
            <person name="Ferreira P."/>
            <person name="Barriuso J."/>
            <person name="Kellner H."/>
            <person name="Castanera R."/>
            <person name="Alfaro M."/>
            <person name="Ramirez L."/>
            <person name="Pisabarro A.G."/>
            <person name="Kuo A."/>
            <person name="Tritt A."/>
            <person name="Lipzen A."/>
            <person name="He G."/>
            <person name="Yan M."/>
            <person name="Ng V."/>
            <person name="Cullen D."/>
            <person name="Martin F."/>
            <person name="Rosso M.-N."/>
            <person name="Henrissat B."/>
            <person name="Hibbett D."/>
            <person name="Martinez A.T."/>
            <person name="Grigoriev I.V."/>
        </authorList>
    </citation>
    <scope>NUCLEOTIDE SEQUENCE</scope>
    <source>
        <strain evidence="1">CBS 247.69</strain>
    </source>
</reference>
<gene>
    <name evidence="1" type="ORF">BDZ94DRAFT_1249914</name>
</gene>
<organism evidence="1 2">
    <name type="scientific">Collybia nuda</name>
    <dbReference type="NCBI Taxonomy" id="64659"/>
    <lineage>
        <taxon>Eukaryota</taxon>
        <taxon>Fungi</taxon>
        <taxon>Dikarya</taxon>
        <taxon>Basidiomycota</taxon>
        <taxon>Agaricomycotina</taxon>
        <taxon>Agaricomycetes</taxon>
        <taxon>Agaricomycetidae</taxon>
        <taxon>Agaricales</taxon>
        <taxon>Tricholomatineae</taxon>
        <taxon>Clitocybaceae</taxon>
        <taxon>Collybia</taxon>
    </lineage>
</organism>
<evidence type="ECO:0000313" key="1">
    <source>
        <dbReference type="EMBL" id="KAF9467237.1"/>
    </source>
</evidence>
<dbReference type="Proteomes" id="UP000807353">
    <property type="component" value="Unassembled WGS sequence"/>
</dbReference>
<sequence length="102" mass="11428">MVNLALPVYVLDHSSPYRIVLPLEGGKEVLTNVSWGAVTDARVLCACILCSNPNNTTLPHMSKTRCSIKDFDLGEVGQHYVWQILVLYFSALFVRKIDVLHL</sequence>
<dbReference type="EMBL" id="MU150238">
    <property type="protein sequence ID" value="KAF9467237.1"/>
    <property type="molecule type" value="Genomic_DNA"/>
</dbReference>
<proteinExistence type="predicted"/>
<name>A0A9P5YBV4_9AGAR</name>
<keyword evidence="2" id="KW-1185">Reference proteome</keyword>
<comment type="caution">
    <text evidence="1">The sequence shown here is derived from an EMBL/GenBank/DDBJ whole genome shotgun (WGS) entry which is preliminary data.</text>
</comment>
<accession>A0A9P5YBV4</accession>
<dbReference type="AlphaFoldDB" id="A0A9P5YBV4"/>
<protein>
    <submittedName>
        <fullName evidence="1">Uncharacterized protein</fullName>
    </submittedName>
</protein>